<evidence type="ECO:0000256" key="1">
    <source>
        <dbReference type="SAM" id="Phobius"/>
    </source>
</evidence>
<gene>
    <name evidence="2" type="ORF">HH215_04735</name>
</gene>
<feature type="transmembrane region" description="Helical" evidence="1">
    <location>
        <begin position="25"/>
        <end position="45"/>
    </location>
</feature>
<dbReference type="EMBL" id="CP051680">
    <property type="protein sequence ID" value="QJD82565.1"/>
    <property type="molecule type" value="Genomic_DNA"/>
</dbReference>
<feature type="transmembrane region" description="Helical" evidence="1">
    <location>
        <begin position="79"/>
        <end position="101"/>
    </location>
</feature>
<evidence type="ECO:0000313" key="3">
    <source>
        <dbReference type="Proteomes" id="UP000502248"/>
    </source>
</evidence>
<accession>A0A7Z2ZK83</accession>
<keyword evidence="3" id="KW-1185">Reference proteome</keyword>
<keyword evidence="1" id="KW-0472">Membrane</keyword>
<dbReference type="AlphaFoldDB" id="A0A7Z2ZK83"/>
<feature type="transmembrane region" description="Helical" evidence="1">
    <location>
        <begin position="52"/>
        <end position="73"/>
    </location>
</feature>
<sequence length="111" mass="12624">MGGIAEFGPIESALQRYPAFEEWRLVKIGAFIRLSFTLVLISEFFNNKKAVLPIVCLLLFCTILLPVGDITFIGFLQNYYFPLAFYTLLMMNLILLMLSAIPHKSKQVETS</sequence>
<dbReference type="RefSeq" id="WP_169278863.1">
    <property type="nucleotide sequence ID" value="NZ_CP051680.1"/>
</dbReference>
<proteinExistence type="predicted"/>
<name>A0A7Z2ZK83_9BACL</name>
<evidence type="ECO:0000313" key="2">
    <source>
        <dbReference type="EMBL" id="QJD82565.1"/>
    </source>
</evidence>
<reference evidence="2 3" key="1">
    <citation type="submission" date="2020-04" db="EMBL/GenBank/DDBJ databases">
        <title>Genome sequencing of novel species.</title>
        <authorList>
            <person name="Heo J."/>
            <person name="Kim S.-J."/>
            <person name="Kim J.-S."/>
            <person name="Hong S.-B."/>
            <person name="Kwon S.-W."/>
        </authorList>
    </citation>
    <scope>NUCLEOTIDE SEQUENCE [LARGE SCALE GENOMIC DNA]</scope>
    <source>
        <strain evidence="2 3">MFER-1</strain>
    </source>
</reference>
<organism evidence="2 3">
    <name type="scientific">Cohnella herbarum</name>
    <dbReference type="NCBI Taxonomy" id="2728023"/>
    <lineage>
        <taxon>Bacteria</taxon>
        <taxon>Bacillati</taxon>
        <taxon>Bacillota</taxon>
        <taxon>Bacilli</taxon>
        <taxon>Bacillales</taxon>
        <taxon>Paenibacillaceae</taxon>
        <taxon>Cohnella</taxon>
    </lineage>
</organism>
<keyword evidence="1" id="KW-1133">Transmembrane helix</keyword>
<dbReference type="Proteomes" id="UP000502248">
    <property type="component" value="Chromosome"/>
</dbReference>
<protein>
    <recommendedName>
        <fullName evidence="4">GerAB/ArcD/ProY family transporter</fullName>
    </recommendedName>
</protein>
<dbReference type="KEGG" id="cheb:HH215_04735"/>
<evidence type="ECO:0008006" key="4">
    <source>
        <dbReference type="Google" id="ProtNLM"/>
    </source>
</evidence>
<keyword evidence="1" id="KW-0812">Transmembrane</keyword>